<evidence type="ECO:0000313" key="1">
    <source>
        <dbReference type="EMBL" id="KAA6330139.1"/>
    </source>
</evidence>
<organism evidence="1">
    <name type="scientific">termite gut metagenome</name>
    <dbReference type="NCBI Taxonomy" id="433724"/>
    <lineage>
        <taxon>unclassified sequences</taxon>
        <taxon>metagenomes</taxon>
        <taxon>organismal metagenomes</taxon>
    </lineage>
</organism>
<gene>
    <name evidence="1" type="ORF">EZS27_021126</name>
</gene>
<name>A0A5J4R8S6_9ZZZZ</name>
<dbReference type="AlphaFoldDB" id="A0A5J4R8S6"/>
<sequence>MDIETHIKEDINWQDETDLEELKNQINDALSGKIHINSIGNIVLLHEKVNRGYGNDFYSKKRLAILQNTKKGKFIRPHTLNAFDKGFYADKKEEDITMDNWTDYDIQANASYIKKQIMDFFNIKEEAKNE</sequence>
<comment type="caution">
    <text evidence="1">The sequence shown here is derived from an EMBL/GenBank/DDBJ whole genome shotgun (WGS) entry which is preliminary data.</text>
</comment>
<protein>
    <submittedName>
        <fullName evidence="1">Uncharacterized protein</fullName>
    </submittedName>
</protein>
<reference evidence="1" key="1">
    <citation type="submission" date="2019-03" db="EMBL/GenBank/DDBJ databases">
        <title>Single cell metagenomics reveals metabolic interactions within the superorganism composed of flagellate Streblomastix strix and complex community of Bacteroidetes bacteria on its surface.</title>
        <authorList>
            <person name="Treitli S.C."/>
            <person name="Kolisko M."/>
            <person name="Husnik F."/>
            <person name="Keeling P."/>
            <person name="Hampl V."/>
        </authorList>
    </citation>
    <scope>NUCLEOTIDE SEQUENCE</scope>
    <source>
        <strain evidence="1">STM</strain>
    </source>
</reference>
<dbReference type="EMBL" id="SNRY01001544">
    <property type="protein sequence ID" value="KAA6330139.1"/>
    <property type="molecule type" value="Genomic_DNA"/>
</dbReference>
<accession>A0A5J4R8S6</accession>
<proteinExistence type="predicted"/>